<reference evidence="3 4" key="1">
    <citation type="submission" date="2017-09" db="EMBL/GenBank/DDBJ databases">
        <title>Genome sequencing of Besnoitia besnoiti strain Bb-Ger1.</title>
        <authorList>
            <person name="Schares G."/>
            <person name="Venepally P."/>
            <person name="Lorenzi H.A."/>
        </authorList>
    </citation>
    <scope>NUCLEOTIDE SEQUENCE [LARGE SCALE GENOMIC DNA]</scope>
    <source>
        <strain evidence="3 4">Bb-Ger1</strain>
    </source>
</reference>
<accession>A0A2A9MHF1</accession>
<dbReference type="KEGG" id="bbes:BESB_062630"/>
<evidence type="ECO:0000256" key="1">
    <source>
        <dbReference type="SAM" id="MobiDB-lite"/>
    </source>
</evidence>
<protein>
    <recommendedName>
        <fullName evidence="5">CS domain-containing protein</fullName>
    </recommendedName>
</protein>
<organism evidence="3 4">
    <name type="scientific">Besnoitia besnoiti</name>
    <name type="common">Apicomplexan protozoan</name>
    <dbReference type="NCBI Taxonomy" id="94643"/>
    <lineage>
        <taxon>Eukaryota</taxon>
        <taxon>Sar</taxon>
        <taxon>Alveolata</taxon>
        <taxon>Apicomplexa</taxon>
        <taxon>Conoidasida</taxon>
        <taxon>Coccidia</taxon>
        <taxon>Eucoccidiorida</taxon>
        <taxon>Eimeriorina</taxon>
        <taxon>Sarcocystidae</taxon>
        <taxon>Besnoitia</taxon>
    </lineage>
</organism>
<evidence type="ECO:0008006" key="5">
    <source>
        <dbReference type="Google" id="ProtNLM"/>
    </source>
</evidence>
<feature type="compositionally biased region" description="Low complexity" evidence="1">
    <location>
        <begin position="494"/>
        <end position="506"/>
    </location>
</feature>
<comment type="caution">
    <text evidence="3">The sequence shown here is derived from an EMBL/GenBank/DDBJ whole genome shotgun (WGS) entry which is preliminary data.</text>
</comment>
<feature type="compositionally biased region" description="Basic and acidic residues" evidence="1">
    <location>
        <begin position="516"/>
        <end position="531"/>
    </location>
</feature>
<keyword evidence="2" id="KW-0732">Signal</keyword>
<keyword evidence="4" id="KW-1185">Reference proteome</keyword>
<feature type="compositionally biased region" description="Basic and acidic residues" evidence="1">
    <location>
        <begin position="539"/>
        <end position="549"/>
    </location>
</feature>
<gene>
    <name evidence="3" type="ORF">BESB_062630</name>
</gene>
<feature type="region of interest" description="Disordered" evidence="1">
    <location>
        <begin position="489"/>
        <end position="549"/>
    </location>
</feature>
<evidence type="ECO:0000313" key="4">
    <source>
        <dbReference type="Proteomes" id="UP000224006"/>
    </source>
</evidence>
<dbReference type="EMBL" id="NWUJ01000005">
    <property type="protein sequence ID" value="PFH35376.1"/>
    <property type="molecule type" value="Genomic_DNA"/>
</dbReference>
<dbReference type="Proteomes" id="UP000224006">
    <property type="component" value="Chromosome V"/>
</dbReference>
<feature type="signal peptide" evidence="2">
    <location>
        <begin position="1"/>
        <end position="26"/>
    </location>
</feature>
<feature type="compositionally biased region" description="Low complexity" evidence="1">
    <location>
        <begin position="338"/>
        <end position="348"/>
    </location>
</feature>
<dbReference type="RefSeq" id="XP_029219385.1">
    <property type="nucleotide sequence ID" value="XM_029364677.1"/>
</dbReference>
<feature type="region of interest" description="Disordered" evidence="1">
    <location>
        <begin position="99"/>
        <end position="149"/>
    </location>
</feature>
<name>A0A2A9MHF1_BESBE</name>
<feature type="compositionally biased region" description="Basic and acidic residues" evidence="1">
    <location>
        <begin position="116"/>
        <end position="135"/>
    </location>
</feature>
<dbReference type="AlphaFoldDB" id="A0A2A9MHF1"/>
<proteinExistence type="predicted"/>
<dbReference type="GeneID" id="40311191"/>
<feature type="chain" id="PRO_5013196761" description="CS domain-containing protein" evidence="2">
    <location>
        <begin position="27"/>
        <end position="762"/>
    </location>
</feature>
<feature type="region of interest" description="Disordered" evidence="1">
    <location>
        <begin position="327"/>
        <end position="348"/>
    </location>
</feature>
<dbReference type="VEuPathDB" id="ToxoDB:BESB_062630"/>
<evidence type="ECO:0000256" key="2">
    <source>
        <dbReference type="SAM" id="SignalP"/>
    </source>
</evidence>
<evidence type="ECO:0000313" key="3">
    <source>
        <dbReference type="EMBL" id="PFH35376.1"/>
    </source>
</evidence>
<sequence length="762" mass="81275">MPPFPLPVSHFLCFVLVLSRLSTSSGLRTLAECVGPLRTASGCDPGVQQPRAAPVPSLSRARPLGGWGVPRANSRFGLSRSTPLRCEVISEGQEAHAWRSHACRQPSRAGQPNESDSQRELWKAEDSDDGWRRGEAMPSEGARGLDSNANGFTGGQHSAFLSSPPTGSLNAVSLTSSSRATFLSTQVLRSSPSRFSSSCSFGLPPFPVSRAATPFAPGFFSIPVYSASSCAHVCALPLSCSFAHAAGSSLHRGDWLTAGSPAHRRVTSGAQFGASEGPGLPLPQLPPSCLLRRCLASSRASTGGDAEHARLLKNFQQEFAQLQSLLPSSLPPQRPGTSPGAPAEGGAVGAAEAATGAACAASAASGASGGLPSLQDLVARVQREGGVPKLAPKVQKELEDVIDGLCKDTDVSNDNLVRRLTSLVKSGAFGKTLQGVYEAEERAQDEAEEAQRVREAADGFNPRDLASALRKATADPAARKVAQAIMSAGNAPTPAGEGPQSASAAAEGGGAQRSDASAESRRDAEDQRLREASNNFSREAPEKGAESIKSEGDLFDIIRGSTKQYLEQLNMKPVPPGQSRLDDKTVIHWKEETDILQVWIPLPPDYIRESISVSTARARLRVSCRVRGTTQGVGQPTEDDVVIVDRQMKGYMVSADTHWTIASYPLKPRTGEATAAETQQHFLHAVGPKRGDSRRIWGDLFGEPPSREEWMLHNDERFTELDGTKPPPPHVLKHVPELEQPEVKQFIEAFHKMGEEADDSKE</sequence>
<dbReference type="OrthoDB" id="333426at2759"/>